<name>A0A178ZII5_9EURO</name>
<dbReference type="GeneID" id="30011065"/>
<dbReference type="Proteomes" id="UP000078343">
    <property type="component" value="Unassembled WGS sequence"/>
</dbReference>
<proteinExistence type="predicted"/>
<evidence type="ECO:0000313" key="1">
    <source>
        <dbReference type="EMBL" id="OAP59599.1"/>
    </source>
</evidence>
<sequence length="101" mass="11897">MAEDSGREQRQWPSEHYHTFTPIQKIGDQKFDSFDTDTVISNERPWRGQIKVEAERVAQRAGRLLGQDRDEAGWRFALENDLLHRFHVEVAWYGLPFACNH</sequence>
<dbReference type="STRING" id="1367422.A0A178ZII5"/>
<evidence type="ECO:0000313" key="2">
    <source>
        <dbReference type="Proteomes" id="UP000078343"/>
    </source>
</evidence>
<dbReference type="EMBL" id="LVYI01000005">
    <property type="protein sequence ID" value="OAP59599.1"/>
    <property type="molecule type" value="Genomic_DNA"/>
</dbReference>
<keyword evidence="2" id="KW-1185">Reference proteome</keyword>
<reference evidence="1 2" key="1">
    <citation type="submission" date="2016-04" db="EMBL/GenBank/DDBJ databases">
        <title>Draft genome of Fonsecaea erecta CBS 125763.</title>
        <authorList>
            <person name="Weiss V.A."/>
            <person name="Vicente V.A."/>
            <person name="Raittz R.T."/>
            <person name="Moreno L.F."/>
            <person name="De Souza E.M."/>
            <person name="Pedrosa F.O."/>
            <person name="Steffens M.B."/>
            <person name="Faoro H."/>
            <person name="Tadra-Sfeir M.Z."/>
            <person name="Najafzadeh M.J."/>
            <person name="Felipe M.S."/>
            <person name="Teixeira M."/>
            <person name="Sun J."/>
            <person name="Xi L."/>
            <person name="Gomes R."/>
            <person name="De Azevedo C.M."/>
            <person name="Salgado C.G."/>
            <person name="Da Silva M.B."/>
            <person name="Nascimento M.F."/>
            <person name="Queiroz-Telles F."/>
            <person name="Attili D.S."/>
            <person name="Gorbushina A."/>
        </authorList>
    </citation>
    <scope>NUCLEOTIDE SEQUENCE [LARGE SCALE GENOMIC DNA]</scope>
    <source>
        <strain evidence="1 2">CBS 125763</strain>
    </source>
</reference>
<dbReference type="AlphaFoldDB" id="A0A178ZII5"/>
<comment type="caution">
    <text evidence="1">The sequence shown here is derived from an EMBL/GenBank/DDBJ whole genome shotgun (WGS) entry which is preliminary data.</text>
</comment>
<dbReference type="OrthoDB" id="3538597at2759"/>
<accession>A0A178ZII5</accession>
<organism evidence="1 2">
    <name type="scientific">Fonsecaea erecta</name>
    <dbReference type="NCBI Taxonomy" id="1367422"/>
    <lineage>
        <taxon>Eukaryota</taxon>
        <taxon>Fungi</taxon>
        <taxon>Dikarya</taxon>
        <taxon>Ascomycota</taxon>
        <taxon>Pezizomycotina</taxon>
        <taxon>Eurotiomycetes</taxon>
        <taxon>Chaetothyriomycetidae</taxon>
        <taxon>Chaetothyriales</taxon>
        <taxon>Herpotrichiellaceae</taxon>
        <taxon>Fonsecaea</taxon>
    </lineage>
</organism>
<dbReference type="RefSeq" id="XP_018692966.1">
    <property type="nucleotide sequence ID" value="XM_018838406.1"/>
</dbReference>
<protein>
    <submittedName>
        <fullName evidence="1">Uncharacterized protein</fullName>
    </submittedName>
</protein>
<gene>
    <name evidence="1" type="ORF">AYL99_06897</name>
</gene>